<sequence length="88" mass="9848">MLCFDLFLVLTWDANGTPTRPSNSSNALQVASSCIFHFAFIKSPLAMEKFSFEYTMYLHASFSVALRLSTCASANTYVRHKKEALLST</sequence>
<dbReference type="AlphaFoldDB" id="A0A023FD78"/>
<dbReference type="EMBL" id="GBBK01005649">
    <property type="protein sequence ID" value="JAC18833.1"/>
    <property type="molecule type" value="mRNA"/>
</dbReference>
<name>A0A023FD78_AMBCJ</name>
<feature type="chain" id="PRO_5001520759" evidence="1">
    <location>
        <begin position="17"/>
        <end position="88"/>
    </location>
</feature>
<feature type="signal peptide" evidence="1">
    <location>
        <begin position="1"/>
        <end position="16"/>
    </location>
</feature>
<accession>A0A023FD78</accession>
<reference evidence="2" key="1">
    <citation type="submission" date="2014-03" db="EMBL/GenBank/DDBJ databases">
        <title>The sialotranscriptome of Amblyomma triste, Amblyomma parvum and Amblyomma cajennense ticks, uncovered by 454-based RNA-seq.</title>
        <authorList>
            <person name="Garcia G.R."/>
            <person name="Gardinassi L.G."/>
            <person name="Ribeiro J.M."/>
            <person name="Anatriello E."/>
            <person name="Ferreira B.R."/>
            <person name="Moreira H.N."/>
            <person name="Mafra C."/>
            <person name="Olegario M.M."/>
            <person name="Szabo P.J."/>
            <person name="Miranda-Santos I.K."/>
            <person name="Maruyama S.R."/>
        </authorList>
    </citation>
    <scope>NUCLEOTIDE SEQUENCE</scope>
    <source>
        <strain evidence="2">Uberlandia</strain>
        <tissue evidence="2">Salivary glands</tissue>
    </source>
</reference>
<evidence type="ECO:0000256" key="1">
    <source>
        <dbReference type="SAM" id="SignalP"/>
    </source>
</evidence>
<proteinExistence type="evidence at transcript level"/>
<organism evidence="2">
    <name type="scientific">Amblyomma cajennense</name>
    <name type="common">Cayenne tick</name>
    <name type="synonym">Acarus cajennensis</name>
    <dbReference type="NCBI Taxonomy" id="34607"/>
    <lineage>
        <taxon>Eukaryota</taxon>
        <taxon>Metazoa</taxon>
        <taxon>Ecdysozoa</taxon>
        <taxon>Arthropoda</taxon>
        <taxon>Chelicerata</taxon>
        <taxon>Arachnida</taxon>
        <taxon>Acari</taxon>
        <taxon>Parasitiformes</taxon>
        <taxon>Ixodida</taxon>
        <taxon>Ixodoidea</taxon>
        <taxon>Ixodidae</taxon>
        <taxon>Amblyomminae</taxon>
        <taxon>Amblyomma</taxon>
    </lineage>
</organism>
<evidence type="ECO:0000313" key="2">
    <source>
        <dbReference type="EMBL" id="JAC18833.1"/>
    </source>
</evidence>
<keyword evidence="1" id="KW-0732">Signal</keyword>
<protein>
    <submittedName>
        <fullName evidence="2">Putative secreted protein</fullName>
    </submittedName>
</protein>